<dbReference type="InterPro" id="IPR037401">
    <property type="entry name" value="SnoaL-like"/>
</dbReference>
<organism evidence="2 3">
    <name type="scientific">Nocardia acididurans</name>
    <dbReference type="NCBI Taxonomy" id="2802282"/>
    <lineage>
        <taxon>Bacteria</taxon>
        <taxon>Bacillati</taxon>
        <taxon>Actinomycetota</taxon>
        <taxon>Actinomycetes</taxon>
        <taxon>Mycobacteriales</taxon>
        <taxon>Nocardiaceae</taxon>
        <taxon>Nocardia</taxon>
    </lineage>
</organism>
<name>A0ABS1MHS6_9NOCA</name>
<accession>A0ABS1MHS6</accession>
<dbReference type="RefSeq" id="WP_201957652.1">
    <property type="nucleotide sequence ID" value="NZ_JAERRJ010000020.1"/>
</dbReference>
<evidence type="ECO:0000313" key="3">
    <source>
        <dbReference type="Proteomes" id="UP000602198"/>
    </source>
</evidence>
<gene>
    <name evidence="2" type="ORF">JK358_36070</name>
</gene>
<keyword evidence="3" id="KW-1185">Reference proteome</keyword>
<dbReference type="Proteomes" id="UP000602198">
    <property type="component" value="Unassembled WGS sequence"/>
</dbReference>
<feature type="domain" description="SnoaL-like" evidence="1">
    <location>
        <begin position="14"/>
        <end position="113"/>
    </location>
</feature>
<proteinExistence type="predicted"/>
<sequence>MSNTEAARGFDLDEFRRSIEERDSAGLRALYAEDAEIRLIDQNNPPSHPLVLRGRDQIGAYLDDVCGREMTHEIQHAVTDGVTVNFFESCRYPDGTRVLCAATLDLADGRIVRETGVQAWDQ</sequence>
<protein>
    <submittedName>
        <fullName evidence="2">Nuclear transport factor 2 family protein</fullName>
    </submittedName>
</protein>
<evidence type="ECO:0000313" key="2">
    <source>
        <dbReference type="EMBL" id="MBL1079834.1"/>
    </source>
</evidence>
<comment type="caution">
    <text evidence="2">The sequence shown here is derived from an EMBL/GenBank/DDBJ whole genome shotgun (WGS) entry which is preliminary data.</text>
</comment>
<dbReference type="Gene3D" id="3.10.450.50">
    <property type="match status" value="1"/>
</dbReference>
<evidence type="ECO:0000259" key="1">
    <source>
        <dbReference type="Pfam" id="PF12680"/>
    </source>
</evidence>
<reference evidence="2 3" key="1">
    <citation type="submission" date="2021-01" db="EMBL/GenBank/DDBJ databases">
        <title>WGS of actinomycetes isolated from Thailand.</title>
        <authorList>
            <person name="Thawai C."/>
        </authorList>
    </citation>
    <scope>NUCLEOTIDE SEQUENCE [LARGE SCALE GENOMIC DNA]</scope>
    <source>
        <strain evidence="2 3">LPG 2</strain>
    </source>
</reference>
<dbReference type="InterPro" id="IPR032710">
    <property type="entry name" value="NTF2-like_dom_sf"/>
</dbReference>
<dbReference type="EMBL" id="JAERRJ010000020">
    <property type="protein sequence ID" value="MBL1079834.1"/>
    <property type="molecule type" value="Genomic_DNA"/>
</dbReference>
<dbReference type="SUPFAM" id="SSF54427">
    <property type="entry name" value="NTF2-like"/>
    <property type="match status" value="1"/>
</dbReference>
<dbReference type="Pfam" id="PF12680">
    <property type="entry name" value="SnoaL_2"/>
    <property type="match status" value="1"/>
</dbReference>